<organism evidence="1">
    <name type="scientific">Orpheovirus IHUMI-LCC2</name>
    <dbReference type="NCBI Taxonomy" id="2023057"/>
    <lineage>
        <taxon>Viruses</taxon>
        <taxon>Varidnaviria</taxon>
        <taxon>Bamfordvirae</taxon>
        <taxon>Nucleocytoviricota</taxon>
        <taxon>Megaviricetes</taxon>
        <taxon>Pimascovirales</taxon>
        <taxon>Ocovirineae</taxon>
        <taxon>Orpheoviridae</taxon>
        <taxon>Alphaorpheovirus</taxon>
        <taxon>Alphaorpheovirus massiliense</taxon>
    </lineage>
</organism>
<dbReference type="GeneID" id="35381719"/>
<gene>
    <name evidence="1" type="ORF">ORPV_1060</name>
</gene>
<keyword evidence="2" id="KW-1185">Reference proteome</keyword>
<reference evidence="1" key="1">
    <citation type="submission" date="2017-08" db="EMBL/GenBank/DDBJ databases">
        <authorList>
            <consortium name="Urmite Genomes"/>
        </authorList>
    </citation>
    <scope>NUCLEOTIDE SEQUENCE [LARGE SCALE GENOMIC DNA]</scope>
    <source>
        <strain evidence="1">IHUMI-LCC2</strain>
    </source>
</reference>
<evidence type="ECO:0000313" key="2">
    <source>
        <dbReference type="Proteomes" id="UP000236316"/>
    </source>
</evidence>
<accession>A0A2I2L602</accession>
<dbReference type="KEGG" id="vg:35381719"/>
<dbReference type="RefSeq" id="YP_009449266.1">
    <property type="nucleotide sequence ID" value="NC_036594.1"/>
</dbReference>
<dbReference type="EMBL" id="LT906555">
    <property type="protein sequence ID" value="SNW62964.1"/>
    <property type="molecule type" value="Genomic_DNA"/>
</dbReference>
<protein>
    <submittedName>
        <fullName evidence="1">Uncharacterized protein</fullName>
    </submittedName>
</protein>
<dbReference type="Proteomes" id="UP000236316">
    <property type="component" value="Segment"/>
</dbReference>
<sequence>MEKAILIISTFININKIPEYRVKLIYGNLTGYNDIPSIHELINSFDLTQTDMQAIPKYKISFITIPITDISPNISDPQSIQIGTYNGRFLVYKIGNLEILSQSTRDIGTDLIPDYIQLSNLEDYKEEIHEEEDTEENADPSLWYSSLTNIYEYKDDTPGLSNLKYHNYEGFIAVGGVHTIVRTYFNTFIEPPLYLIPPQQQPYINGAYNPRGDLFLRTNKDDDDNFSVNHYIFAGQDDEDGNPDYVKLVQTITDNESFIDLLNQYYSDKYIGTYLPPEVPEEVGEAANNICSISRAYII</sequence>
<evidence type="ECO:0000313" key="1">
    <source>
        <dbReference type="EMBL" id="SNW62964.1"/>
    </source>
</evidence>
<name>A0A2I2L602_9VIRU</name>
<proteinExistence type="predicted"/>